<reference evidence="2" key="1">
    <citation type="journal article" date="2019" name="Int. J. Syst. Evol. Microbiol.">
        <title>The Global Catalogue of Microorganisms (GCM) 10K type strain sequencing project: providing services to taxonomists for standard genome sequencing and annotation.</title>
        <authorList>
            <consortium name="The Broad Institute Genomics Platform"/>
            <consortium name="The Broad Institute Genome Sequencing Center for Infectious Disease"/>
            <person name="Wu L."/>
            <person name="Ma J."/>
        </authorList>
    </citation>
    <scope>NUCLEOTIDE SEQUENCE [LARGE SCALE GENOMIC DNA]</scope>
    <source>
        <strain evidence="2">CGMCC 1.15197</strain>
    </source>
</reference>
<keyword evidence="2" id="KW-1185">Reference proteome</keyword>
<gene>
    <name evidence="1" type="ORF">GCM10011383_37370</name>
</gene>
<comment type="caution">
    <text evidence="1">The sequence shown here is derived from an EMBL/GenBank/DDBJ whole genome shotgun (WGS) entry which is preliminary data.</text>
</comment>
<dbReference type="Pfam" id="PF10758">
    <property type="entry name" value="DUF2586"/>
    <property type="match status" value="1"/>
</dbReference>
<dbReference type="Proteomes" id="UP000632273">
    <property type="component" value="Unassembled WGS sequence"/>
</dbReference>
<dbReference type="EMBL" id="BMHT01000007">
    <property type="protein sequence ID" value="GGF22266.1"/>
    <property type="molecule type" value="Genomic_DNA"/>
</dbReference>
<dbReference type="RefSeq" id="WP_188815575.1">
    <property type="nucleotide sequence ID" value="NZ_BMHT01000007.1"/>
</dbReference>
<proteinExistence type="predicted"/>
<evidence type="ECO:0000313" key="2">
    <source>
        <dbReference type="Proteomes" id="UP000632273"/>
    </source>
</evidence>
<organism evidence="1 2">
    <name type="scientific">Hymenobacter cavernae</name>
    <dbReference type="NCBI Taxonomy" id="2044852"/>
    <lineage>
        <taxon>Bacteria</taxon>
        <taxon>Pseudomonadati</taxon>
        <taxon>Bacteroidota</taxon>
        <taxon>Cytophagia</taxon>
        <taxon>Cytophagales</taxon>
        <taxon>Hymenobacteraceae</taxon>
        <taxon>Hymenobacter</taxon>
    </lineage>
</organism>
<evidence type="ECO:0008006" key="3">
    <source>
        <dbReference type="Google" id="ProtNLM"/>
    </source>
</evidence>
<accession>A0ABQ1ULZ0</accession>
<dbReference type="InterPro" id="IPR019694">
    <property type="entry name" value="Phage_HP1_Orf23"/>
</dbReference>
<sequence length="401" mass="42494">MAKLPDVRIAKGRGGLGRQRPTEDGISGLVTQGVAVADGLQLNTAYEIRSLRQLEALGVDADYDTANSADLHYHASEFFRMSRGGVLWLFVVGRNVSMSLMADKAASFAKRLLTEAEGKIKQLAICLDSAADYVASMEGGLDADVVTALPKAQALATEEFEQHRPVFVVLGGHGLSANVAGVLDLRAQNAENVAVVIGVDYLQKPTVPAVGTLLGTLSYASVHENIGWLDKFNLASDGSFLKSGLANGKPIGQVLPSDLEGLNAKGYLFAVTHTGFDGQYWNDSHAATDVASDYAYIENTRTFNKAARVVRQALLPNLKGPLALNADGQILAQTVGELEAKGKGALEANLSRNGEISACEVYIDPSQDVLSTSVVEVEFSIVPMATAREIVGTIGFVKSIS</sequence>
<protein>
    <recommendedName>
        <fullName evidence="3">DUF2586 family protein</fullName>
    </recommendedName>
</protein>
<evidence type="ECO:0000313" key="1">
    <source>
        <dbReference type="EMBL" id="GGF22266.1"/>
    </source>
</evidence>
<name>A0ABQ1ULZ0_9BACT</name>